<keyword evidence="1" id="KW-0238">DNA-binding</keyword>
<feature type="domain" description="HTH CENPB-type" evidence="3">
    <location>
        <begin position="10"/>
        <end position="86"/>
    </location>
</feature>
<dbReference type="GO" id="GO:0003677">
    <property type="term" value="F:DNA binding"/>
    <property type="evidence" value="ECO:0007669"/>
    <property type="project" value="UniProtKB-KW"/>
</dbReference>
<comment type="caution">
    <text evidence="4">The sequence shown here is derived from an EMBL/GenBank/DDBJ whole genome shotgun (WGS) entry which is preliminary data.</text>
</comment>
<dbReference type="Proteomes" id="UP000801492">
    <property type="component" value="Unassembled WGS sequence"/>
</dbReference>
<organism evidence="4 5">
    <name type="scientific">Ignelater luminosus</name>
    <name type="common">Cucubano</name>
    <name type="synonym">Pyrophorus luminosus</name>
    <dbReference type="NCBI Taxonomy" id="2038154"/>
    <lineage>
        <taxon>Eukaryota</taxon>
        <taxon>Metazoa</taxon>
        <taxon>Ecdysozoa</taxon>
        <taxon>Arthropoda</taxon>
        <taxon>Hexapoda</taxon>
        <taxon>Insecta</taxon>
        <taxon>Pterygota</taxon>
        <taxon>Neoptera</taxon>
        <taxon>Endopterygota</taxon>
        <taxon>Coleoptera</taxon>
        <taxon>Polyphaga</taxon>
        <taxon>Elateriformia</taxon>
        <taxon>Elateroidea</taxon>
        <taxon>Elateridae</taxon>
        <taxon>Agrypninae</taxon>
        <taxon>Pyrophorini</taxon>
        <taxon>Ignelater</taxon>
    </lineage>
</organism>
<evidence type="ECO:0000259" key="3">
    <source>
        <dbReference type="PROSITE" id="PS51253"/>
    </source>
</evidence>
<feature type="compositionally biased region" description="Acidic residues" evidence="2">
    <location>
        <begin position="135"/>
        <end position="154"/>
    </location>
</feature>
<proteinExistence type="predicted"/>
<sequence>MNKLKWKHTRSPGKPSIFSKEEEEAFVSYISAMSEFGFPLTTLDLRVVIRSFLDRSGRLISCFENNMPGKDWISSFLRRHLQLTARFAANIKRNRAATNETALREYINNLAECSARRNVPKAQTSKPSRKQGRCDEEESSDEDNDLILQDSSDDDFDTFKRKNNEGLIEKQQELEQDVAVKTFKHIVREVGAFIVFMYESEHYPGVISSFNNKVFEILEVAVKKG</sequence>
<feature type="region of interest" description="Disordered" evidence="2">
    <location>
        <begin position="117"/>
        <end position="154"/>
    </location>
</feature>
<protein>
    <recommendedName>
        <fullName evidence="3">HTH CENPB-type domain-containing protein</fullName>
    </recommendedName>
</protein>
<evidence type="ECO:0000256" key="2">
    <source>
        <dbReference type="SAM" id="MobiDB-lite"/>
    </source>
</evidence>
<evidence type="ECO:0000313" key="5">
    <source>
        <dbReference type="Proteomes" id="UP000801492"/>
    </source>
</evidence>
<gene>
    <name evidence="4" type="ORF">ILUMI_18733</name>
</gene>
<evidence type="ECO:0000256" key="1">
    <source>
        <dbReference type="ARBA" id="ARBA00023125"/>
    </source>
</evidence>
<accession>A0A8K0CPI1</accession>
<dbReference type="AlphaFoldDB" id="A0A8K0CPI1"/>
<keyword evidence="5" id="KW-1185">Reference proteome</keyword>
<dbReference type="EMBL" id="VTPC01083492">
    <property type="protein sequence ID" value="KAF2887440.1"/>
    <property type="molecule type" value="Genomic_DNA"/>
</dbReference>
<dbReference type="InterPro" id="IPR006600">
    <property type="entry name" value="HTH_CenpB_DNA-bd_dom"/>
</dbReference>
<evidence type="ECO:0000313" key="4">
    <source>
        <dbReference type="EMBL" id="KAF2887440.1"/>
    </source>
</evidence>
<name>A0A8K0CPI1_IGNLU</name>
<reference evidence="4" key="1">
    <citation type="submission" date="2019-08" db="EMBL/GenBank/DDBJ databases">
        <title>The genome of the North American firefly Photinus pyralis.</title>
        <authorList>
            <consortium name="Photinus pyralis genome working group"/>
            <person name="Fallon T.R."/>
            <person name="Sander Lower S.E."/>
            <person name="Weng J.-K."/>
        </authorList>
    </citation>
    <scope>NUCLEOTIDE SEQUENCE</scope>
    <source>
        <strain evidence="4">TRF0915ILg1</strain>
        <tissue evidence="4">Whole body</tissue>
    </source>
</reference>
<dbReference type="OrthoDB" id="10072016at2759"/>
<dbReference type="PROSITE" id="PS51253">
    <property type="entry name" value="HTH_CENPB"/>
    <property type="match status" value="1"/>
</dbReference>